<keyword evidence="2" id="KW-1185">Reference proteome</keyword>
<name>A0A392UAS8_9FABA</name>
<comment type="caution">
    <text evidence="1">The sequence shown here is derived from an EMBL/GenBank/DDBJ whole genome shotgun (WGS) entry which is preliminary data.</text>
</comment>
<proteinExistence type="predicted"/>
<protein>
    <submittedName>
        <fullName evidence="1">Uncharacterized protein</fullName>
    </submittedName>
</protein>
<dbReference type="EMBL" id="LXQA010757213">
    <property type="protein sequence ID" value="MCI69496.1"/>
    <property type="molecule type" value="Genomic_DNA"/>
</dbReference>
<accession>A0A392UAS8</accession>
<organism evidence="1 2">
    <name type="scientific">Trifolium medium</name>
    <dbReference type="NCBI Taxonomy" id="97028"/>
    <lineage>
        <taxon>Eukaryota</taxon>
        <taxon>Viridiplantae</taxon>
        <taxon>Streptophyta</taxon>
        <taxon>Embryophyta</taxon>
        <taxon>Tracheophyta</taxon>
        <taxon>Spermatophyta</taxon>
        <taxon>Magnoliopsida</taxon>
        <taxon>eudicotyledons</taxon>
        <taxon>Gunneridae</taxon>
        <taxon>Pentapetalae</taxon>
        <taxon>rosids</taxon>
        <taxon>fabids</taxon>
        <taxon>Fabales</taxon>
        <taxon>Fabaceae</taxon>
        <taxon>Papilionoideae</taxon>
        <taxon>50 kb inversion clade</taxon>
        <taxon>NPAAA clade</taxon>
        <taxon>Hologalegina</taxon>
        <taxon>IRL clade</taxon>
        <taxon>Trifolieae</taxon>
        <taxon>Trifolium</taxon>
    </lineage>
</organism>
<evidence type="ECO:0000313" key="1">
    <source>
        <dbReference type="EMBL" id="MCI69496.1"/>
    </source>
</evidence>
<feature type="non-terminal residue" evidence="1">
    <location>
        <position position="1"/>
    </location>
</feature>
<evidence type="ECO:0000313" key="2">
    <source>
        <dbReference type="Proteomes" id="UP000265520"/>
    </source>
</evidence>
<dbReference type="Proteomes" id="UP000265520">
    <property type="component" value="Unassembled WGS sequence"/>
</dbReference>
<reference evidence="1 2" key="1">
    <citation type="journal article" date="2018" name="Front. Plant Sci.">
        <title>Red Clover (Trifolium pratense) and Zigzag Clover (T. medium) - A Picture of Genomic Similarities and Differences.</title>
        <authorList>
            <person name="Dluhosova J."/>
            <person name="Istvanek J."/>
            <person name="Nedelnik J."/>
            <person name="Repkova J."/>
        </authorList>
    </citation>
    <scope>NUCLEOTIDE SEQUENCE [LARGE SCALE GENOMIC DNA]</scope>
    <source>
        <strain evidence="2">cv. 10/8</strain>
        <tissue evidence="1">Leaf</tissue>
    </source>
</reference>
<sequence>QAKMRKKGQFSISDNFFDDSVVKNEVWKENLGLLDSELSMHLKFAMEPGPLFVKKESFSASEYTAFEAFKTEVNAKLAEMQ</sequence>
<feature type="non-terminal residue" evidence="1">
    <location>
        <position position="81"/>
    </location>
</feature>
<dbReference type="AlphaFoldDB" id="A0A392UAS8"/>